<evidence type="ECO:0000313" key="6">
    <source>
        <dbReference type="Proteomes" id="UP000322025"/>
    </source>
</evidence>
<keyword evidence="6" id="KW-1185">Reference proteome</keyword>
<dbReference type="PANTHER" id="PTHR43312:SF1">
    <property type="entry name" value="NADP-DEPENDENT OXIDOREDUCTASE DOMAIN-CONTAINING PROTEIN"/>
    <property type="match status" value="1"/>
</dbReference>
<evidence type="ECO:0000313" key="5">
    <source>
        <dbReference type="EMBL" id="KAA8501844.1"/>
    </source>
</evidence>
<keyword evidence="3" id="KW-0411">Iron-sulfur</keyword>
<dbReference type="AlphaFoldDB" id="A0A5M9HXU5"/>
<dbReference type="InterPro" id="IPR017900">
    <property type="entry name" value="4Fe4S_Fe_S_CS"/>
</dbReference>
<dbReference type="SUPFAM" id="SSF46548">
    <property type="entry name" value="alpha-helical ferredoxin"/>
    <property type="match status" value="1"/>
</dbReference>
<dbReference type="InterPro" id="IPR036812">
    <property type="entry name" value="NAD(P)_OxRdtase_dom_sf"/>
</dbReference>
<feature type="domain" description="4Fe-4S ferredoxin-type" evidence="4">
    <location>
        <begin position="344"/>
        <end position="373"/>
    </location>
</feature>
<dbReference type="Proteomes" id="UP000322025">
    <property type="component" value="Unassembled WGS sequence"/>
</dbReference>
<reference evidence="5" key="1">
    <citation type="submission" date="2019-07" db="EMBL/GenBank/DDBJ databases">
        <authorList>
            <person name="Wongkuna S."/>
            <person name="Scaria J."/>
        </authorList>
    </citation>
    <scope>NUCLEOTIDE SEQUENCE [LARGE SCALE GENOMIC DNA]</scope>
    <source>
        <strain evidence="5">SW178</strain>
    </source>
</reference>
<dbReference type="InterPro" id="IPR017896">
    <property type="entry name" value="4Fe4S_Fe-S-bd"/>
</dbReference>
<sequence>MEYRELGNTGLKVSEIGLGCEGFSEDEYRNTKRLFDEAERQGVNYFDLYASDPKVRASVGEALEGRREKFIIQSHICSVWKNGQYKRTRNIDEVKAGMKEMMSLLKTDYIDVGMIHYVDSLADWKEIAEGPVLAYAKELKDKGVIRHIGLSSHNPQVALEAVKSGNIEVLMFSVNPCYDLQPASEDVEELWAEKNYEEHLVNMDPERQELYEVCQRMGVGITVMKAFGGGDLLDEKLSPAGKALTVNQCLHYALTRPAVATVLSGAHSVEQLRISLAYEDATEEERDYAPAFASFPNISWEGHCMYCSHCAPCPKKIDVASVTKFLNLAKAQGNVPETVREHYEVLPHHAGECIRCGACETRCPFKVEIMENMRQAAEIFGK</sequence>
<protein>
    <submittedName>
        <fullName evidence="5">Aldo/keto reductase</fullName>
    </submittedName>
</protein>
<accession>A0A5M9HXU5</accession>
<evidence type="ECO:0000256" key="1">
    <source>
        <dbReference type="ARBA" id="ARBA00022723"/>
    </source>
</evidence>
<dbReference type="OrthoDB" id="9773828at2"/>
<evidence type="ECO:0000256" key="2">
    <source>
        <dbReference type="ARBA" id="ARBA00023004"/>
    </source>
</evidence>
<dbReference type="RefSeq" id="WP_150310650.1">
    <property type="nucleotide sequence ID" value="NZ_VMSO01000006.1"/>
</dbReference>
<proteinExistence type="predicted"/>
<keyword evidence="2" id="KW-0408">Iron</keyword>
<dbReference type="Pfam" id="PF00248">
    <property type="entry name" value="Aldo_ket_red"/>
    <property type="match status" value="1"/>
</dbReference>
<keyword evidence="1" id="KW-0479">Metal-binding</keyword>
<dbReference type="SUPFAM" id="SSF51430">
    <property type="entry name" value="NAD(P)-linked oxidoreductase"/>
    <property type="match status" value="1"/>
</dbReference>
<dbReference type="PROSITE" id="PS00198">
    <property type="entry name" value="4FE4S_FER_1"/>
    <property type="match status" value="1"/>
</dbReference>
<dbReference type="GO" id="GO:0046872">
    <property type="term" value="F:metal ion binding"/>
    <property type="evidence" value="ECO:0007669"/>
    <property type="project" value="UniProtKB-KW"/>
</dbReference>
<evidence type="ECO:0000259" key="4">
    <source>
        <dbReference type="PROSITE" id="PS51379"/>
    </source>
</evidence>
<name>A0A5M9HXU5_9FIRM</name>
<dbReference type="EMBL" id="VMSO01000006">
    <property type="protein sequence ID" value="KAA8501844.1"/>
    <property type="molecule type" value="Genomic_DNA"/>
</dbReference>
<dbReference type="Gene3D" id="3.20.20.100">
    <property type="entry name" value="NADP-dependent oxidoreductase domain"/>
    <property type="match status" value="1"/>
</dbReference>
<evidence type="ECO:0000256" key="3">
    <source>
        <dbReference type="ARBA" id="ARBA00023014"/>
    </source>
</evidence>
<dbReference type="PROSITE" id="PS51379">
    <property type="entry name" value="4FE4S_FER_2"/>
    <property type="match status" value="1"/>
</dbReference>
<dbReference type="InterPro" id="IPR053135">
    <property type="entry name" value="AKR2_Oxidoreductase"/>
</dbReference>
<gene>
    <name evidence="5" type="ORF">FNY66_06750</name>
</gene>
<organism evidence="5 6">
    <name type="scientific">Mediterraneibacter catenae</name>
    <dbReference type="NCBI Taxonomy" id="2594882"/>
    <lineage>
        <taxon>Bacteria</taxon>
        <taxon>Bacillati</taxon>
        <taxon>Bacillota</taxon>
        <taxon>Clostridia</taxon>
        <taxon>Lachnospirales</taxon>
        <taxon>Lachnospiraceae</taxon>
        <taxon>Mediterraneibacter</taxon>
    </lineage>
</organism>
<dbReference type="CDD" id="cd19100">
    <property type="entry name" value="AKR_unchar"/>
    <property type="match status" value="1"/>
</dbReference>
<comment type="caution">
    <text evidence="5">The sequence shown here is derived from an EMBL/GenBank/DDBJ whole genome shotgun (WGS) entry which is preliminary data.</text>
</comment>
<dbReference type="InterPro" id="IPR023210">
    <property type="entry name" value="NADP_OxRdtase_dom"/>
</dbReference>
<dbReference type="PANTHER" id="PTHR43312">
    <property type="entry name" value="D-THREO-ALDOSE 1-DEHYDROGENASE"/>
    <property type="match status" value="1"/>
</dbReference>
<dbReference type="GO" id="GO:0051536">
    <property type="term" value="F:iron-sulfur cluster binding"/>
    <property type="evidence" value="ECO:0007669"/>
    <property type="project" value="UniProtKB-KW"/>
</dbReference>